<sequence>MYLAFSRRAFKLPGGLLLTENGNLDVGLMPRRNAVYFTDSSRISSSVVEVTLKHLKIGRSSRGLSSGPVRKRSRCCLRLMDHDDSMISSWSCTLEKYHKCSYGSLNANQPVREDQTVTRNNDPLSCRNMLGEDLGPLNTKELDQLELQLEISLRQIRSAKTQFMLDQLADLQRTEKMLAEANKTLRRKLEENVVAIPRQLSWEAGGQTIPYDHLPAQSEGLFQALGLSSTLQMRYNSGSNNVNLGAPSHDANGFIPGWML</sequence>
<reference evidence="3" key="1">
    <citation type="submission" date="2022-12" db="EMBL/GenBank/DDBJ databases">
        <title>Draft genome assemblies for two species of Escallonia (Escalloniales).</title>
        <authorList>
            <person name="Chanderbali A."/>
            <person name="Dervinis C."/>
            <person name="Anghel I."/>
            <person name="Soltis D."/>
            <person name="Soltis P."/>
            <person name="Zapata F."/>
        </authorList>
    </citation>
    <scope>NUCLEOTIDE SEQUENCE</scope>
    <source>
        <strain evidence="3">UCBG64.0493</strain>
        <tissue evidence="3">Leaf</tissue>
    </source>
</reference>
<feature type="coiled-coil region" evidence="1">
    <location>
        <begin position="142"/>
        <end position="191"/>
    </location>
</feature>
<dbReference type="Proteomes" id="UP001188597">
    <property type="component" value="Unassembled WGS sequence"/>
</dbReference>
<comment type="caution">
    <text evidence="3">The sequence shown here is derived from an EMBL/GenBank/DDBJ whole genome shotgun (WGS) entry which is preliminary data.</text>
</comment>
<keyword evidence="4" id="KW-1185">Reference proteome</keyword>
<dbReference type="GO" id="GO:0003700">
    <property type="term" value="F:DNA-binding transcription factor activity"/>
    <property type="evidence" value="ECO:0007669"/>
    <property type="project" value="InterPro"/>
</dbReference>
<dbReference type="EMBL" id="JAVXUP010000691">
    <property type="protein sequence ID" value="KAK3022809.1"/>
    <property type="molecule type" value="Genomic_DNA"/>
</dbReference>
<dbReference type="Pfam" id="PF01486">
    <property type="entry name" value="K-box"/>
    <property type="match status" value="1"/>
</dbReference>
<evidence type="ECO:0000259" key="2">
    <source>
        <dbReference type="PROSITE" id="PS51297"/>
    </source>
</evidence>
<gene>
    <name evidence="3" type="ORF">RJ639_047058</name>
</gene>
<evidence type="ECO:0000313" key="3">
    <source>
        <dbReference type="EMBL" id="KAK3022809.1"/>
    </source>
</evidence>
<keyword evidence="1" id="KW-0175">Coiled coil</keyword>
<protein>
    <recommendedName>
        <fullName evidence="2">K-box domain-containing protein</fullName>
    </recommendedName>
</protein>
<organism evidence="3 4">
    <name type="scientific">Escallonia herrerae</name>
    <dbReference type="NCBI Taxonomy" id="1293975"/>
    <lineage>
        <taxon>Eukaryota</taxon>
        <taxon>Viridiplantae</taxon>
        <taxon>Streptophyta</taxon>
        <taxon>Embryophyta</taxon>
        <taxon>Tracheophyta</taxon>
        <taxon>Spermatophyta</taxon>
        <taxon>Magnoliopsida</taxon>
        <taxon>eudicotyledons</taxon>
        <taxon>Gunneridae</taxon>
        <taxon>Pentapetalae</taxon>
        <taxon>asterids</taxon>
        <taxon>campanulids</taxon>
        <taxon>Escalloniales</taxon>
        <taxon>Escalloniaceae</taxon>
        <taxon>Escallonia</taxon>
    </lineage>
</organism>
<feature type="domain" description="K-box" evidence="2">
    <location>
        <begin position="97"/>
        <end position="195"/>
    </location>
</feature>
<proteinExistence type="predicted"/>
<dbReference type="GO" id="GO:0005634">
    <property type="term" value="C:nucleus"/>
    <property type="evidence" value="ECO:0007669"/>
    <property type="project" value="InterPro"/>
</dbReference>
<dbReference type="InterPro" id="IPR002487">
    <property type="entry name" value="TF_Kbox"/>
</dbReference>
<accession>A0AA88WAA0</accession>
<evidence type="ECO:0000313" key="4">
    <source>
        <dbReference type="Proteomes" id="UP001188597"/>
    </source>
</evidence>
<dbReference type="PROSITE" id="PS51297">
    <property type="entry name" value="K_BOX"/>
    <property type="match status" value="1"/>
</dbReference>
<evidence type="ECO:0000256" key="1">
    <source>
        <dbReference type="SAM" id="Coils"/>
    </source>
</evidence>
<name>A0AA88WAA0_9ASTE</name>
<dbReference type="AlphaFoldDB" id="A0AA88WAA0"/>